<evidence type="ECO:0000256" key="1">
    <source>
        <dbReference type="SAM" id="MobiDB-lite"/>
    </source>
</evidence>
<name>A0A0B6Y1S5_9EUPU</name>
<proteinExistence type="predicted"/>
<sequence length="101" mass="11226">DIEFGSSSTLDESGAGSSSIPRANSTGVLDKKQKNTTMDKVMRLSRALNPKHWRHSKAEPEPLPHPSVMGLMTLALRPKEEISNDYHHTRLDSISIQSEPF</sequence>
<dbReference type="AlphaFoldDB" id="A0A0B6Y1S5"/>
<protein>
    <submittedName>
        <fullName evidence="2">Uncharacterized protein</fullName>
    </submittedName>
</protein>
<organism evidence="2">
    <name type="scientific">Arion vulgaris</name>
    <dbReference type="NCBI Taxonomy" id="1028688"/>
    <lineage>
        <taxon>Eukaryota</taxon>
        <taxon>Metazoa</taxon>
        <taxon>Spiralia</taxon>
        <taxon>Lophotrochozoa</taxon>
        <taxon>Mollusca</taxon>
        <taxon>Gastropoda</taxon>
        <taxon>Heterobranchia</taxon>
        <taxon>Euthyneura</taxon>
        <taxon>Panpulmonata</taxon>
        <taxon>Eupulmonata</taxon>
        <taxon>Stylommatophora</taxon>
        <taxon>Helicina</taxon>
        <taxon>Arionoidea</taxon>
        <taxon>Arionidae</taxon>
        <taxon>Arion</taxon>
    </lineage>
</organism>
<feature type="compositionally biased region" description="Polar residues" evidence="1">
    <location>
        <begin position="1"/>
        <end position="27"/>
    </location>
</feature>
<reference evidence="2" key="1">
    <citation type="submission" date="2014-12" db="EMBL/GenBank/DDBJ databases">
        <title>Insight into the proteome of Arion vulgaris.</title>
        <authorList>
            <person name="Aradska J."/>
            <person name="Bulat T."/>
            <person name="Smidak R."/>
            <person name="Sarate P."/>
            <person name="Gangsoo J."/>
            <person name="Sialana F."/>
            <person name="Bilban M."/>
            <person name="Lubec G."/>
        </authorList>
    </citation>
    <scope>NUCLEOTIDE SEQUENCE</scope>
    <source>
        <tissue evidence="2">Skin</tissue>
    </source>
</reference>
<feature type="region of interest" description="Disordered" evidence="1">
    <location>
        <begin position="1"/>
        <end position="67"/>
    </location>
</feature>
<accession>A0A0B6Y1S5</accession>
<gene>
    <name evidence="2" type="primary">ORF9863</name>
</gene>
<evidence type="ECO:0000313" key="2">
    <source>
        <dbReference type="EMBL" id="CEK50104.1"/>
    </source>
</evidence>
<feature type="non-terminal residue" evidence="2">
    <location>
        <position position="1"/>
    </location>
</feature>
<dbReference type="EMBL" id="HACG01003239">
    <property type="protein sequence ID" value="CEK50104.1"/>
    <property type="molecule type" value="Transcribed_RNA"/>
</dbReference>
<feature type="non-terminal residue" evidence="2">
    <location>
        <position position="101"/>
    </location>
</feature>